<sequence>MLLVLIAIATAVSAEGLQGNSNGYNYPTPTPPSSFNGYDYPKPSKPFHGGYNYKTPDCPLVLPSTTTVTDYKTKTLPPSTTTSVLTSYITLPPVVRTEFSTIFSTRTTTEVSVSTTVQLVPTTVTSLIKTTYCQPNTYLPPPTPPPPSPPPNTYLPVEPPSKEYLPQHQGAAAAPNTNVAGISTVVRQSDTSGNSGGFISTFVQQQSGPIKRATVGDPARLEPTLSSERSEANEIIPSEESSGQPAINIIYIDRNGVSEGKPPAGLMNWLLCKFNLSSGSCSDN</sequence>
<keyword evidence="3" id="KW-1185">Reference proteome</keyword>
<dbReference type="VEuPathDB" id="VectorBase:ASTE000785"/>
<dbReference type="OMA" id="TYCQPNT"/>
<organism evidence="2 3">
    <name type="scientific">Anopheles stephensi</name>
    <name type="common">Indo-Pakistan malaria mosquito</name>
    <dbReference type="NCBI Taxonomy" id="30069"/>
    <lineage>
        <taxon>Eukaryota</taxon>
        <taxon>Metazoa</taxon>
        <taxon>Ecdysozoa</taxon>
        <taxon>Arthropoda</taxon>
        <taxon>Hexapoda</taxon>
        <taxon>Insecta</taxon>
        <taxon>Pterygota</taxon>
        <taxon>Neoptera</taxon>
        <taxon>Endopterygota</taxon>
        <taxon>Diptera</taxon>
        <taxon>Nematocera</taxon>
        <taxon>Culicoidea</taxon>
        <taxon>Culicidae</taxon>
        <taxon>Anophelinae</taxon>
        <taxon>Anopheles</taxon>
    </lineage>
</organism>
<evidence type="ECO:0000313" key="2">
    <source>
        <dbReference type="EnsemblMetazoa" id="ASTEI11474-PA"/>
    </source>
</evidence>
<feature type="region of interest" description="Disordered" evidence="1">
    <location>
        <begin position="135"/>
        <end position="154"/>
    </location>
</feature>
<protein>
    <submittedName>
        <fullName evidence="2">Uncharacterized protein</fullName>
    </submittedName>
</protein>
<reference evidence="2" key="2">
    <citation type="submission" date="2020-05" db="UniProtKB">
        <authorList>
            <consortium name="EnsemblMetazoa"/>
        </authorList>
    </citation>
    <scope>IDENTIFICATION</scope>
    <source>
        <strain evidence="2">Indian</strain>
    </source>
</reference>
<reference evidence="3" key="1">
    <citation type="journal article" date="2014" name="Genome Biol.">
        <title>Genome analysis of a major urban malaria vector mosquito, Anopheles stephensi.</title>
        <authorList>
            <person name="Jiang X."/>
            <person name="Peery A."/>
            <person name="Hall A.B."/>
            <person name="Sharma A."/>
            <person name="Chen X.G."/>
            <person name="Waterhouse R.M."/>
            <person name="Komissarov A."/>
            <person name="Riehle M.M."/>
            <person name="Shouche Y."/>
            <person name="Sharakhova M.V."/>
            <person name="Lawson D."/>
            <person name="Pakpour N."/>
            <person name="Arensburger P."/>
            <person name="Davidson V.L."/>
            <person name="Eiglmeier K."/>
            <person name="Emrich S."/>
            <person name="George P."/>
            <person name="Kennedy R.C."/>
            <person name="Mane S.P."/>
            <person name="Maslen G."/>
            <person name="Oringanje C."/>
            <person name="Qi Y."/>
            <person name="Settlage R."/>
            <person name="Tojo M."/>
            <person name="Tubio J.M."/>
            <person name="Unger M.F."/>
            <person name="Wang B."/>
            <person name="Vernick K.D."/>
            <person name="Ribeiro J.M."/>
            <person name="James A.A."/>
            <person name="Michel K."/>
            <person name="Riehle M.A."/>
            <person name="Luckhart S."/>
            <person name="Sharakhov I.V."/>
            <person name="Tu Z."/>
        </authorList>
    </citation>
    <scope>NUCLEOTIDE SEQUENCE [LARGE SCALE GENOMIC DNA]</scope>
    <source>
        <strain evidence="3">Indian</strain>
    </source>
</reference>
<proteinExistence type="predicted"/>
<evidence type="ECO:0000313" key="3">
    <source>
        <dbReference type="Proteomes" id="UP000076408"/>
    </source>
</evidence>
<accession>A0A182YSN8</accession>
<feature type="compositionally biased region" description="Pro residues" evidence="1">
    <location>
        <begin position="138"/>
        <end position="154"/>
    </location>
</feature>
<name>A0A182YSN8_ANOST</name>
<dbReference type="VEuPathDB" id="VectorBase:ASTEI11474"/>
<dbReference type="Proteomes" id="UP000076408">
    <property type="component" value="Unassembled WGS sequence"/>
</dbReference>
<dbReference type="VEuPathDB" id="VectorBase:ASTEI20_046033"/>
<dbReference type="EnsemblMetazoa" id="ASTEI11474-RA">
    <property type="protein sequence ID" value="ASTEI11474-PA"/>
    <property type="gene ID" value="ASTEI11474"/>
</dbReference>
<evidence type="ECO:0000256" key="1">
    <source>
        <dbReference type="SAM" id="MobiDB-lite"/>
    </source>
</evidence>
<dbReference type="AlphaFoldDB" id="A0A182YSN8"/>